<dbReference type="Proteomes" id="UP000650511">
    <property type="component" value="Unassembled WGS sequence"/>
</dbReference>
<dbReference type="NCBIfam" id="TIGR01979">
    <property type="entry name" value="sufS"/>
    <property type="match status" value="1"/>
</dbReference>
<dbReference type="Pfam" id="PF00266">
    <property type="entry name" value="Aminotran_5"/>
    <property type="match status" value="1"/>
</dbReference>
<dbReference type="GO" id="GO:0031071">
    <property type="term" value="F:cysteine desulfurase activity"/>
    <property type="evidence" value="ECO:0007669"/>
    <property type="project" value="UniProtKB-UniRule"/>
</dbReference>
<dbReference type="InterPro" id="IPR015422">
    <property type="entry name" value="PyrdxlP-dep_Trfase_small"/>
</dbReference>
<evidence type="ECO:0000256" key="4">
    <source>
        <dbReference type="ARBA" id="ARBA00022679"/>
    </source>
</evidence>
<evidence type="ECO:0000256" key="3">
    <source>
        <dbReference type="ARBA" id="ARBA00012239"/>
    </source>
</evidence>
<sequence>MTLDVSTLRKDFPVLSREVHDGRRLVYLDSAASSQTPTPVLEAMDRYYRWSRSNVHRGVYRLAEEATDLYEGGRTKLASFVDADPRGVVFTKNATEAMNLVAYAWVRRHVGPDDVVLTTMMEHHANHVPLLYAARDVGFEVRHVPLTDDGQLDHDAARELVADGRVTFLAMVHVSNVLGTRNDVAAMTALVRDANAECVVLVDGTQAVPQMPVSFRELDVDFYALTGHKMCGPTGIGALIAKPERLEQMDPFLTGGEMIRDVSIEAVTWNEIPAKFEAGTPMIAEAAGLGAAVDYLTGVGMEAIRDHETQLAQVFLDRLGELDGVSVHGPADATLRGGAISFAIEGVHPHDVGAMLDSKGVCVRVGHHCAKPLMKELGVVATARASLYLYNDVDDLDPLVEGIEAARSFFAR</sequence>
<comment type="cofactor">
    <cofactor evidence="1 7">
        <name>pyridoxal 5'-phosphate</name>
        <dbReference type="ChEBI" id="CHEBI:597326"/>
    </cofactor>
</comment>
<evidence type="ECO:0000313" key="10">
    <source>
        <dbReference type="EMBL" id="GGI05072.1"/>
    </source>
</evidence>
<dbReference type="InterPro" id="IPR010970">
    <property type="entry name" value="Cys_dSase_SufS"/>
</dbReference>
<gene>
    <name evidence="10" type="ORF">GCM10011354_12270</name>
</gene>
<dbReference type="InterPro" id="IPR015421">
    <property type="entry name" value="PyrdxlP-dep_Trfase_major"/>
</dbReference>
<reference evidence="10" key="2">
    <citation type="submission" date="2020-09" db="EMBL/GenBank/DDBJ databases">
        <authorList>
            <person name="Sun Q."/>
            <person name="Zhou Y."/>
        </authorList>
    </citation>
    <scope>NUCLEOTIDE SEQUENCE</scope>
    <source>
        <strain evidence="10">CGMCC 1.14988</strain>
    </source>
</reference>
<dbReference type="GO" id="GO:0006534">
    <property type="term" value="P:cysteine metabolic process"/>
    <property type="evidence" value="ECO:0007669"/>
    <property type="project" value="UniProtKB-UniRule"/>
</dbReference>
<dbReference type="PANTHER" id="PTHR43586">
    <property type="entry name" value="CYSTEINE DESULFURASE"/>
    <property type="match status" value="1"/>
</dbReference>
<evidence type="ECO:0000259" key="9">
    <source>
        <dbReference type="Pfam" id="PF00266"/>
    </source>
</evidence>
<evidence type="ECO:0000313" key="11">
    <source>
        <dbReference type="Proteomes" id="UP000650511"/>
    </source>
</evidence>
<dbReference type="EMBL" id="BMHA01000004">
    <property type="protein sequence ID" value="GGI05072.1"/>
    <property type="molecule type" value="Genomic_DNA"/>
</dbReference>
<organism evidence="10 11">
    <name type="scientific">Egicoccus halophilus</name>
    <dbReference type="NCBI Taxonomy" id="1670830"/>
    <lineage>
        <taxon>Bacteria</taxon>
        <taxon>Bacillati</taxon>
        <taxon>Actinomycetota</taxon>
        <taxon>Nitriliruptoria</taxon>
        <taxon>Egicoccales</taxon>
        <taxon>Egicoccaceae</taxon>
        <taxon>Egicoccus</taxon>
    </lineage>
</organism>
<protein>
    <recommendedName>
        <fullName evidence="3 8">Cysteine desulfurase</fullName>
        <ecNumber evidence="3 8">2.8.1.7</ecNumber>
    </recommendedName>
</protein>
<dbReference type="InterPro" id="IPR000192">
    <property type="entry name" value="Aminotrans_V_dom"/>
</dbReference>
<evidence type="ECO:0000256" key="1">
    <source>
        <dbReference type="ARBA" id="ARBA00001933"/>
    </source>
</evidence>
<evidence type="ECO:0000256" key="2">
    <source>
        <dbReference type="ARBA" id="ARBA00010447"/>
    </source>
</evidence>
<name>A0A8J3EU29_9ACTN</name>
<dbReference type="InterPro" id="IPR015424">
    <property type="entry name" value="PyrdxlP-dep_Trfase"/>
</dbReference>
<dbReference type="GO" id="GO:0030170">
    <property type="term" value="F:pyridoxal phosphate binding"/>
    <property type="evidence" value="ECO:0007669"/>
    <property type="project" value="UniProtKB-UniRule"/>
</dbReference>
<keyword evidence="11" id="KW-1185">Reference proteome</keyword>
<comment type="caution">
    <text evidence="10">The sequence shown here is derived from an EMBL/GenBank/DDBJ whole genome shotgun (WGS) entry which is preliminary data.</text>
</comment>
<comment type="function">
    <text evidence="8">Catalyzes the removal of elemental sulfur and selenium atoms from L-cysteine, L-cystine, L-selenocysteine, and L-selenocystine to produce L-alanine.</text>
</comment>
<dbReference type="SUPFAM" id="SSF53383">
    <property type="entry name" value="PLP-dependent transferases"/>
    <property type="match status" value="1"/>
</dbReference>
<evidence type="ECO:0000256" key="7">
    <source>
        <dbReference type="RuleBase" id="RU004504"/>
    </source>
</evidence>
<accession>A0A8J3EU29</accession>
<keyword evidence="4 8" id="KW-0808">Transferase</keyword>
<keyword evidence="5 8" id="KW-0663">Pyridoxal phosphate</keyword>
<evidence type="ECO:0000256" key="6">
    <source>
        <dbReference type="ARBA" id="ARBA00050776"/>
    </source>
</evidence>
<dbReference type="InterPro" id="IPR020578">
    <property type="entry name" value="Aminotrans_V_PyrdxlP_BS"/>
</dbReference>
<dbReference type="CDD" id="cd06453">
    <property type="entry name" value="SufS_like"/>
    <property type="match status" value="1"/>
</dbReference>
<dbReference type="OrthoDB" id="9804366at2"/>
<dbReference type="Gene3D" id="3.90.1150.10">
    <property type="entry name" value="Aspartate Aminotransferase, domain 1"/>
    <property type="match status" value="1"/>
</dbReference>
<dbReference type="PANTHER" id="PTHR43586:SF8">
    <property type="entry name" value="CYSTEINE DESULFURASE 1, CHLOROPLASTIC"/>
    <property type="match status" value="1"/>
</dbReference>
<dbReference type="Gene3D" id="3.40.640.10">
    <property type="entry name" value="Type I PLP-dependent aspartate aminotransferase-like (Major domain)"/>
    <property type="match status" value="1"/>
</dbReference>
<dbReference type="AlphaFoldDB" id="A0A8J3EU29"/>
<comment type="catalytic activity">
    <reaction evidence="6 8">
        <text>(sulfur carrier)-H + L-cysteine = (sulfur carrier)-SH + L-alanine</text>
        <dbReference type="Rhea" id="RHEA:43892"/>
        <dbReference type="Rhea" id="RHEA-COMP:14737"/>
        <dbReference type="Rhea" id="RHEA-COMP:14739"/>
        <dbReference type="ChEBI" id="CHEBI:29917"/>
        <dbReference type="ChEBI" id="CHEBI:35235"/>
        <dbReference type="ChEBI" id="CHEBI:57972"/>
        <dbReference type="ChEBI" id="CHEBI:64428"/>
        <dbReference type="EC" id="2.8.1.7"/>
    </reaction>
</comment>
<feature type="domain" description="Aminotransferase class V" evidence="9">
    <location>
        <begin position="26"/>
        <end position="398"/>
    </location>
</feature>
<evidence type="ECO:0000256" key="8">
    <source>
        <dbReference type="RuleBase" id="RU004506"/>
    </source>
</evidence>
<evidence type="ECO:0000256" key="5">
    <source>
        <dbReference type="ARBA" id="ARBA00022898"/>
    </source>
</evidence>
<dbReference type="PROSITE" id="PS00595">
    <property type="entry name" value="AA_TRANSFER_CLASS_5"/>
    <property type="match status" value="1"/>
</dbReference>
<comment type="similarity">
    <text evidence="2 8">Belongs to the class-V pyridoxal-phosphate-dependent aminotransferase family. Csd subfamily.</text>
</comment>
<dbReference type="RefSeq" id="WP_130649507.1">
    <property type="nucleotide sequence ID" value="NZ_BMHA01000004.1"/>
</dbReference>
<dbReference type="EC" id="2.8.1.7" evidence="3 8"/>
<reference evidence="10" key="1">
    <citation type="journal article" date="2014" name="Int. J. Syst. Evol. Microbiol.">
        <title>Complete genome sequence of Corynebacterium casei LMG S-19264T (=DSM 44701T), isolated from a smear-ripened cheese.</title>
        <authorList>
            <consortium name="US DOE Joint Genome Institute (JGI-PGF)"/>
            <person name="Walter F."/>
            <person name="Albersmeier A."/>
            <person name="Kalinowski J."/>
            <person name="Ruckert C."/>
        </authorList>
    </citation>
    <scope>NUCLEOTIDE SEQUENCE</scope>
    <source>
        <strain evidence="10">CGMCC 1.14988</strain>
    </source>
</reference>
<proteinExistence type="inferred from homology"/>